<feature type="repeat" description="TPR" evidence="2">
    <location>
        <begin position="1159"/>
        <end position="1192"/>
    </location>
</feature>
<dbReference type="AlphaFoldDB" id="A0AAU7DJG2"/>
<dbReference type="Pfam" id="PF13431">
    <property type="entry name" value="TPR_17"/>
    <property type="match status" value="1"/>
</dbReference>
<keyword evidence="1" id="KW-0732">Signal</keyword>
<gene>
    <name evidence="4" type="ORF">P8935_00460</name>
</gene>
<dbReference type="Pfam" id="PF13432">
    <property type="entry name" value="TPR_16"/>
    <property type="match status" value="1"/>
</dbReference>
<dbReference type="GO" id="GO:0016209">
    <property type="term" value="F:antioxidant activity"/>
    <property type="evidence" value="ECO:0007669"/>
    <property type="project" value="InterPro"/>
</dbReference>
<dbReference type="GO" id="GO:0006950">
    <property type="term" value="P:response to stress"/>
    <property type="evidence" value="ECO:0007669"/>
    <property type="project" value="UniProtKB-ARBA"/>
</dbReference>
<dbReference type="Pfam" id="PF13517">
    <property type="entry name" value="FG-GAP_3"/>
    <property type="match status" value="3"/>
</dbReference>
<dbReference type="SMART" id="SM00671">
    <property type="entry name" value="SEL1"/>
    <property type="match status" value="3"/>
</dbReference>
<dbReference type="SUPFAM" id="SSF48452">
    <property type="entry name" value="TPR-like"/>
    <property type="match status" value="1"/>
</dbReference>
<feature type="repeat" description="TPR" evidence="2">
    <location>
        <begin position="989"/>
        <end position="1022"/>
    </location>
</feature>
<dbReference type="InterPro" id="IPR011519">
    <property type="entry name" value="UnbV_ASPIC"/>
</dbReference>
<dbReference type="PROSITE" id="PS50293">
    <property type="entry name" value="TPR_REGION"/>
    <property type="match status" value="3"/>
</dbReference>
<dbReference type="InterPro" id="IPR006597">
    <property type="entry name" value="Sel1-like"/>
</dbReference>
<feature type="repeat" description="TPR" evidence="2">
    <location>
        <begin position="1057"/>
        <end position="1090"/>
    </location>
</feature>
<dbReference type="SUPFAM" id="SSF52833">
    <property type="entry name" value="Thioredoxin-like"/>
    <property type="match status" value="1"/>
</dbReference>
<dbReference type="PROSITE" id="PS50005">
    <property type="entry name" value="TPR"/>
    <property type="match status" value="6"/>
</dbReference>
<feature type="repeat" description="TPR" evidence="2">
    <location>
        <begin position="1091"/>
        <end position="1124"/>
    </location>
</feature>
<reference evidence="4" key="1">
    <citation type="submission" date="2023-03" db="EMBL/GenBank/DDBJ databases">
        <title>Edaphobacter sp.</title>
        <authorList>
            <person name="Huber K.J."/>
            <person name="Papendorf J."/>
            <person name="Pilke C."/>
            <person name="Bunk B."/>
            <person name="Sproeer C."/>
            <person name="Pester M."/>
        </authorList>
    </citation>
    <scope>NUCLEOTIDE SEQUENCE</scope>
    <source>
        <strain evidence="4">DSM 110680</strain>
    </source>
</reference>
<dbReference type="InterPro" id="IPR011990">
    <property type="entry name" value="TPR-like_helical_dom_sf"/>
</dbReference>
<name>A0AAU7DJG2_9BACT</name>
<dbReference type="InterPro" id="IPR000866">
    <property type="entry name" value="AhpC/TSA"/>
</dbReference>
<feature type="repeat" description="TPR" evidence="2">
    <location>
        <begin position="1023"/>
        <end position="1056"/>
    </location>
</feature>
<protein>
    <submittedName>
        <fullName evidence="4">FG-GAP-like repeat-containing protein</fullName>
    </submittedName>
</protein>
<dbReference type="GO" id="GO:0016491">
    <property type="term" value="F:oxidoreductase activity"/>
    <property type="evidence" value="ECO:0007669"/>
    <property type="project" value="InterPro"/>
</dbReference>
<dbReference type="InterPro" id="IPR027039">
    <property type="entry name" value="Crtac1"/>
</dbReference>
<dbReference type="PANTHER" id="PTHR16026:SF0">
    <property type="entry name" value="CARTILAGE ACIDIC PROTEIN 1"/>
    <property type="match status" value="1"/>
</dbReference>
<dbReference type="Pfam" id="PF00578">
    <property type="entry name" value="AhpC-TSA"/>
    <property type="match status" value="1"/>
</dbReference>
<dbReference type="InterPro" id="IPR019734">
    <property type="entry name" value="TPR_rpt"/>
</dbReference>
<evidence type="ECO:0000259" key="3">
    <source>
        <dbReference type="PROSITE" id="PS51352"/>
    </source>
</evidence>
<organism evidence="4">
    <name type="scientific">Telmatobacter sp. DSM 110680</name>
    <dbReference type="NCBI Taxonomy" id="3036704"/>
    <lineage>
        <taxon>Bacteria</taxon>
        <taxon>Pseudomonadati</taxon>
        <taxon>Acidobacteriota</taxon>
        <taxon>Terriglobia</taxon>
        <taxon>Terriglobales</taxon>
        <taxon>Acidobacteriaceae</taxon>
        <taxon>Telmatobacter</taxon>
    </lineage>
</organism>
<dbReference type="RefSeq" id="WP_348263044.1">
    <property type="nucleotide sequence ID" value="NZ_CP121196.1"/>
</dbReference>
<dbReference type="Pfam" id="PF13424">
    <property type="entry name" value="TPR_12"/>
    <property type="match status" value="1"/>
</dbReference>
<dbReference type="EMBL" id="CP121196">
    <property type="protein sequence ID" value="XBH17819.1"/>
    <property type="molecule type" value="Genomic_DNA"/>
</dbReference>
<keyword evidence="2" id="KW-0802">TPR repeat</keyword>
<dbReference type="Gene3D" id="2.130.10.130">
    <property type="entry name" value="Integrin alpha, N-terminal"/>
    <property type="match status" value="2"/>
</dbReference>
<dbReference type="CDD" id="cd02966">
    <property type="entry name" value="TlpA_like_family"/>
    <property type="match status" value="1"/>
</dbReference>
<accession>A0AAU7DJG2</accession>
<dbReference type="InterPro" id="IPR013766">
    <property type="entry name" value="Thioredoxin_domain"/>
</dbReference>
<proteinExistence type="predicted"/>
<dbReference type="PANTHER" id="PTHR16026">
    <property type="entry name" value="CARTILAGE ACIDIC PROTEIN 1"/>
    <property type="match status" value="1"/>
</dbReference>
<evidence type="ECO:0000313" key="4">
    <source>
        <dbReference type="EMBL" id="XBH17819.1"/>
    </source>
</evidence>
<dbReference type="SUPFAM" id="SSF69318">
    <property type="entry name" value="Integrin alpha N-terminal domain"/>
    <property type="match status" value="1"/>
</dbReference>
<evidence type="ECO:0000256" key="2">
    <source>
        <dbReference type="PROSITE-ProRule" id="PRU00339"/>
    </source>
</evidence>
<dbReference type="SMART" id="SM00028">
    <property type="entry name" value="TPR"/>
    <property type="match status" value="6"/>
</dbReference>
<dbReference type="InterPro" id="IPR013517">
    <property type="entry name" value="FG-GAP"/>
</dbReference>
<evidence type="ECO:0000256" key="1">
    <source>
        <dbReference type="ARBA" id="ARBA00022729"/>
    </source>
</evidence>
<dbReference type="InterPro" id="IPR028994">
    <property type="entry name" value="Integrin_alpha_N"/>
</dbReference>
<feature type="repeat" description="TPR" evidence="2">
    <location>
        <begin position="1125"/>
        <end position="1158"/>
    </location>
</feature>
<feature type="domain" description="Thioredoxin" evidence="3">
    <location>
        <begin position="783"/>
        <end position="933"/>
    </location>
</feature>
<dbReference type="PROSITE" id="PS51352">
    <property type="entry name" value="THIOREDOXIN_2"/>
    <property type="match status" value="1"/>
</dbReference>
<sequence length="1203" mass="134908">MAPGSDQYVTEKYAFEIESAFRRWSETLKNSPHDHSVLTECTEEAIQTGSFSNVKETKVRSSFGIDVVKRKFDDTPVTGRKNLLKEVDAWLGPLTKVETAEFEIFGIEQISSAPLTVRVDVRYDLVAQRSDDRREERVGSWRMVWLRDASQSWKALRWEAGEETQGSVRGLAFVDVTTPALGHAESYTKQLAHGADYWRTVLDGAIGVDVYGNNGVAAGDFDNDGFDDLYVCQPAGLPNRLYRNRGDGTFEDVTQRAGVGVLDNTACALFADFDNKGVQDLLVVCGTGPLLFRNQGDGTFALKRDAFKFARQPQGTFTHAAIADYDRDGRLDIYFCMYMYYLGLDQYHYPIPYYDARNGPPNCLFHNEGNGNFVETTDAAGLNADNDRYSFACAWGDSNSNGQPDLFVANDFGSSQLYRNNGDGTFTVVSSQAHVEGVGAGMSCCWADFDNDGRQDIYVPSMWEAAGQRVSGQKQFHESAPERIRELYQRHARGNALYRNKGDGTFENVGKHAAVEMGRWSWSSDFWDIDHDGYVDLYVANGYLSGTERNDLASFFWRQVVAKSSEDSTPAPAYEHGWQAINELVRSDNTWHGYARNVMLANNRDGTFTEISGLVGLDFLDDSRAFALADIDHDGRLEVILKNRNAPQIRILHNALTEIGDSISFRLRGYKSNSDAIGAAVTVETGTLRTTKYLQAGSGFLSQHSKELFFGVGKPDGPIRATVRWPNGESQQFEELPLNHCIEIIEGQSKFGTRLFSKTPAIYERTGEVPLAESLPLQVETWLIEPLKAPGFALPDLAGKILDLNSLQGGLVLLIFWATTAPVSLEQLEHLREHRTTTAANRFSIVGLNVDPADEKEKARAFATRGQFSFPILFAGDEVAGIYNVIYRHLFDRRRNLPLPAAFLLDQQGMIVKAYQGPMNLEHLQSDLNSVPTSTASRMEKALPFKGILVQDAFQRNDFTYGVAMYQHGYLEQAAESFRQVLLTKPGNADAYYNLGTLSLRKNDFKQARQYLEKTIELRPNHPESWNNLGMMAAQQGLLDEAIRDFQKSLQLRPEYAIALLNLGNVYRRQRSFENAQECLGRALQLQPEDPETNYSMGMLYAQQSDVPHASQFLLKALELRPGYPEALNNLGVLYVHTEKYVEAEDQFKTAIRVAPAFDQSYLNLARLYALRNEKEQARNVLLNLLRVQPENTSAKQALELLQ</sequence>
<dbReference type="Pfam" id="PF07593">
    <property type="entry name" value="UnbV_ASPIC"/>
    <property type="match status" value="1"/>
</dbReference>
<dbReference type="Gene3D" id="3.40.30.10">
    <property type="entry name" value="Glutaredoxin"/>
    <property type="match status" value="1"/>
</dbReference>
<dbReference type="Gene3D" id="1.25.40.10">
    <property type="entry name" value="Tetratricopeptide repeat domain"/>
    <property type="match status" value="2"/>
</dbReference>
<dbReference type="InterPro" id="IPR036249">
    <property type="entry name" value="Thioredoxin-like_sf"/>
</dbReference>